<dbReference type="InterPro" id="IPR036388">
    <property type="entry name" value="WH-like_DNA-bd_sf"/>
</dbReference>
<dbReference type="AlphaFoldDB" id="A0A350HCF4"/>
<accession>A0A350HCF4</accession>
<dbReference type="InterPro" id="IPR007421">
    <property type="entry name" value="Schlafen_AlbA_2_dom"/>
</dbReference>
<comment type="caution">
    <text evidence="2">The sequence shown here is derived from an EMBL/GenBank/DDBJ whole genome shotgun (WGS) entry which is preliminary data.</text>
</comment>
<dbReference type="InterPro" id="IPR038475">
    <property type="entry name" value="RecG_C_sf"/>
</dbReference>
<dbReference type="InterPro" id="IPR011991">
    <property type="entry name" value="ArsR-like_HTH"/>
</dbReference>
<dbReference type="Gene3D" id="3.30.950.30">
    <property type="entry name" value="Schlafen, AAA domain"/>
    <property type="match status" value="1"/>
</dbReference>
<dbReference type="Gene3D" id="1.10.10.10">
    <property type="entry name" value="Winged helix-like DNA-binding domain superfamily/Winged helix DNA-binding domain"/>
    <property type="match status" value="1"/>
</dbReference>
<name>A0A350HCF4_UNCW3</name>
<organism evidence="2 3">
    <name type="scientific">candidate division WOR-3 bacterium</name>
    <dbReference type="NCBI Taxonomy" id="2052148"/>
    <lineage>
        <taxon>Bacteria</taxon>
        <taxon>Bacteria division WOR-3</taxon>
    </lineage>
</organism>
<sequence length="454" mass="52031">MTLSKRELNLILNEGEGYTVEFKERLSDLDKEIVSFTNSSGGRIFIGISDNGEIKGIRVDNVLRSRIQDIANNCDPPIKIKLQNMDNILIIHVLEGIDKPYRCSNGFYIRTGSNSQKLSRDQIVSFIQSEGKVRFEELINKDFGLKDISSGKLNEFLKKCNISRVMKNAQLYKNLGIAESRGKKLLFNNLAVLFFAKNLSKFYYHTVITCVLYQDDDKAVIVDKKDFNSDVVYNVEQTMKFLAQHISLSYEFTGDLARKEKPLFPALALREALINAVIHRNYFEKGANVFVEIYKNRIEMSNPGGLVSGINQKNFGKISLLRNPGIANLFQRLKYIEKMGTGIERIKRSLLDANLPEAEYEFNPSYVKVVFQKNKEKKTTQKTTQETTPKTTQEKIFKLIMDNPTITRKELSALVEISEEGIKYHLNILKMQGIIKHTGSTRKGKWKILKRNEK</sequence>
<dbReference type="Pfam" id="PF04326">
    <property type="entry name" value="SLFN_AlbA_2"/>
    <property type="match status" value="1"/>
</dbReference>
<evidence type="ECO:0000313" key="2">
    <source>
        <dbReference type="EMBL" id="HAV93220.1"/>
    </source>
</evidence>
<dbReference type="Gene3D" id="3.30.565.60">
    <property type="match status" value="1"/>
</dbReference>
<dbReference type="EMBL" id="DMZY01000258">
    <property type="protein sequence ID" value="HAV93220.1"/>
    <property type="molecule type" value="Genomic_DNA"/>
</dbReference>
<dbReference type="InterPro" id="IPR038461">
    <property type="entry name" value="Schlafen_AlbA_2_dom_sf"/>
</dbReference>
<dbReference type="CDD" id="cd00090">
    <property type="entry name" value="HTH_ARSR"/>
    <property type="match status" value="1"/>
</dbReference>
<dbReference type="PANTHER" id="PTHR30595:SF6">
    <property type="entry name" value="SCHLAFEN ALBA-2 DOMAIN-CONTAINING PROTEIN"/>
    <property type="match status" value="1"/>
</dbReference>
<dbReference type="Pfam" id="PF13749">
    <property type="entry name" value="HATPase_c_4"/>
    <property type="match status" value="1"/>
</dbReference>
<dbReference type="InterPro" id="IPR036390">
    <property type="entry name" value="WH_DNA-bd_sf"/>
</dbReference>
<dbReference type="Proteomes" id="UP000264062">
    <property type="component" value="Unassembled WGS sequence"/>
</dbReference>
<proteinExistence type="predicted"/>
<dbReference type="Pfam" id="PF13412">
    <property type="entry name" value="HTH_24"/>
    <property type="match status" value="1"/>
</dbReference>
<evidence type="ECO:0000313" key="3">
    <source>
        <dbReference type="Proteomes" id="UP000264062"/>
    </source>
</evidence>
<dbReference type="SUPFAM" id="SSF46785">
    <property type="entry name" value="Winged helix' DNA-binding domain"/>
    <property type="match status" value="1"/>
</dbReference>
<reference evidence="2 3" key="1">
    <citation type="journal article" date="2018" name="Nat. Biotechnol.">
        <title>A standardized bacterial taxonomy based on genome phylogeny substantially revises the tree of life.</title>
        <authorList>
            <person name="Parks D.H."/>
            <person name="Chuvochina M."/>
            <person name="Waite D.W."/>
            <person name="Rinke C."/>
            <person name="Skarshewski A."/>
            <person name="Chaumeil P.A."/>
            <person name="Hugenholtz P."/>
        </authorList>
    </citation>
    <scope>NUCLEOTIDE SEQUENCE [LARGE SCALE GENOMIC DNA]</scope>
    <source>
        <strain evidence="2">UBA9956</strain>
    </source>
</reference>
<evidence type="ECO:0000259" key="1">
    <source>
        <dbReference type="Pfam" id="PF04326"/>
    </source>
</evidence>
<dbReference type="PANTHER" id="PTHR30595">
    <property type="entry name" value="GLPR-RELATED TRANSCRIPTIONAL REPRESSOR"/>
    <property type="match status" value="1"/>
</dbReference>
<protein>
    <recommendedName>
        <fullName evidence="1">Schlafen AlbA-2 domain-containing protein</fullName>
    </recommendedName>
</protein>
<gene>
    <name evidence="2" type="ORF">DCW38_08605</name>
</gene>
<feature type="domain" description="Schlafen AlbA-2" evidence="1">
    <location>
        <begin position="16"/>
        <end position="118"/>
    </location>
</feature>